<dbReference type="NCBIfam" id="NF033557">
    <property type="entry name" value="LLB_putidacin"/>
    <property type="match status" value="1"/>
</dbReference>
<dbReference type="InterPro" id="IPR036426">
    <property type="entry name" value="Bulb-type_lectin_dom_sf"/>
</dbReference>
<dbReference type="Gene3D" id="2.90.10.10">
    <property type="entry name" value="Bulb-type lectin domain"/>
    <property type="match status" value="3"/>
</dbReference>
<dbReference type="InterPro" id="IPR001480">
    <property type="entry name" value="Bulb-type_lectin_dom"/>
</dbReference>
<keyword evidence="3" id="KW-1185">Reference proteome</keyword>
<evidence type="ECO:0000259" key="1">
    <source>
        <dbReference type="PROSITE" id="PS50927"/>
    </source>
</evidence>
<sequence length="279" mass="31073">MSYTMTPFTGSGTAILPPRHVMSVNQFLQSPNKRYRLIFQEDQNLVMYDGDKAAWVADASSAYAGQMTYKWKAVERPEVFMNYGLVVNDFLRQRIWQTTNTIPPGGDKYFDIAAQRSYLQLQDDGNLVIIDSTVFWASNSAIPVTPDQPAIIIPAGTTLEVDKRYVSGGTTLIFQSDGNLVVSNGPLGVLWASWTQNKGATRAVMQTDGNFVIYNASNVPLWQTGTAGQPNAYARIQTNGSFSIAAELPAWARFGYTPTLKPVRFLIEYGPYTVFSYKW</sequence>
<dbReference type="Proteomes" id="UP001159100">
    <property type="component" value="Unassembled WGS sequence"/>
</dbReference>
<dbReference type="SMART" id="SM00108">
    <property type="entry name" value="B_lectin"/>
    <property type="match status" value="2"/>
</dbReference>
<comment type="caution">
    <text evidence="2">The sequence shown here is derived from an EMBL/GenBank/DDBJ whole genome shotgun (WGS) entry which is preliminary data.</text>
</comment>
<reference evidence="2 3" key="1">
    <citation type="submission" date="2023-02" db="EMBL/GenBank/DDBJ databases">
        <title>Pseudomonas chrutzelriedensis sp. nov., a potently antifungal strain isolated from moss.</title>
        <authorList>
            <person name="Schnyder A."/>
            <person name="Kalawong R."/>
            <person name="Eberl L."/>
            <person name="Agnoli K."/>
        </authorList>
    </citation>
    <scope>NUCLEOTIDE SEQUENCE [LARGE SCALE GENOMIC DNA]</scope>
    <source>
        <strain evidence="2 3">681</strain>
    </source>
</reference>
<dbReference type="SUPFAM" id="SSF51110">
    <property type="entry name" value="alpha-D-mannose-specific plant lectins"/>
    <property type="match status" value="2"/>
</dbReference>
<dbReference type="EMBL" id="JARBWL010000001">
    <property type="protein sequence ID" value="MDI2590010.1"/>
    <property type="molecule type" value="Genomic_DNA"/>
</dbReference>
<feature type="domain" description="Bulb-type lectin" evidence="1">
    <location>
        <begin position="150"/>
        <end position="257"/>
    </location>
</feature>
<dbReference type="PROSITE" id="PS50927">
    <property type="entry name" value="BULB_LECTIN"/>
    <property type="match status" value="2"/>
</dbReference>
<accession>A0ABT6QGU5</accession>
<evidence type="ECO:0000313" key="2">
    <source>
        <dbReference type="EMBL" id="MDI2590010.1"/>
    </source>
</evidence>
<gene>
    <name evidence="2" type="ORF">POF45_01005</name>
</gene>
<name>A0ABT6QGU5_9PSED</name>
<organism evidence="2 3">
    <name type="scientific">Pseudomonas fungipugnans</name>
    <dbReference type="NCBI Taxonomy" id="3024217"/>
    <lineage>
        <taxon>Bacteria</taxon>
        <taxon>Pseudomonadati</taxon>
        <taxon>Pseudomonadota</taxon>
        <taxon>Gammaproteobacteria</taxon>
        <taxon>Pseudomonadales</taxon>
        <taxon>Pseudomonadaceae</taxon>
        <taxon>Pseudomonas</taxon>
    </lineage>
</organism>
<dbReference type="RefSeq" id="WP_282314793.1">
    <property type="nucleotide sequence ID" value="NZ_JARBWL010000001.1"/>
</dbReference>
<protein>
    <submittedName>
        <fullName evidence="2">Putidacin L1 family lectin-like bacteriocin</fullName>
    </submittedName>
</protein>
<feature type="domain" description="Bulb-type lectin" evidence="1">
    <location>
        <begin position="13"/>
        <end position="142"/>
    </location>
</feature>
<proteinExistence type="predicted"/>
<evidence type="ECO:0000313" key="3">
    <source>
        <dbReference type="Proteomes" id="UP001159100"/>
    </source>
</evidence>